<evidence type="ECO:0000313" key="6">
    <source>
        <dbReference type="Proteomes" id="UP000199598"/>
    </source>
</evidence>
<feature type="non-terminal residue" evidence="5">
    <location>
        <position position="608"/>
    </location>
</feature>
<evidence type="ECO:0000256" key="3">
    <source>
        <dbReference type="ARBA" id="ARBA00023180"/>
    </source>
</evidence>
<keyword evidence="1" id="KW-0732">Signal</keyword>
<evidence type="ECO:0000256" key="2">
    <source>
        <dbReference type="ARBA" id="ARBA00022737"/>
    </source>
</evidence>
<dbReference type="NCBIfam" id="TIGR01965">
    <property type="entry name" value="VCBS_repeat"/>
    <property type="match status" value="1"/>
</dbReference>
<accession>A0A1I3WMS4</accession>
<reference evidence="5 6" key="1">
    <citation type="submission" date="2016-10" db="EMBL/GenBank/DDBJ databases">
        <authorList>
            <person name="Varghese N."/>
            <person name="Submissions S."/>
        </authorList>
    </citation>
    <scope>NUCLEOTIDE SEQUENCE [LARGE SCALE GENOMIC DNA]</scope>
    <source>
        <strain evidence="5 6">DSM 16392</strain>
    </source>
</reference>
<dbReference type="RefSeq" id="WP_093517113.1">
    <property type="nucleotide sequence ID" value="NZ_FOSK01000002.1"/>
</dbReference>
<dbReference type="PANTHER" id="PTHR36220:SF1">
    <property type="entry name" value="GAMMA TUBULIN COMPLEX COMPONENT C-TERMINAL DOMAIN-CONTAINING PROTEIN"/>
    <property type="match status" value="1"/>
</dbReference>
<keyword evidence="3" id="KW-0325">Glycoprotein</keyword>
<keyword evidence="6" id="KW-1185">Reference proteome</keyword>
<evidence type="ECO:0000259" key="4">
    <source>
        <dbReference type="Pfam" id="PF17803"/>
    </source>
</evidence>
<dbReference type="Gene3D" id="2.130.10.130">
    <property type="entry name" value="Integrin alpha, N-terminal"/>
    <property type="match status" value="2"/>
</dbReference>
<dbReference type="PROSITE" id="PS51470">
    <property type="entry name" value="FG_GAP"/>
    <property type="match status" value="3"/>
</dbReference>
<sequence>MSDQAPTNTSNTAPVIISSEVVSSVTHVVDAQGAAVDGYGSSVAVNGAGTVVVGVPGDTEGTLYASGSVVVRQPDGAGGVTELKLTAPDGVNAGQFGKSVSINEAGVIVVGAAADDDNGSHSGSIYVYRPDGSGGYSEPVKLIASEGAAGQLLGSSVAISESGVIVSGAPQSTANGVPVTGAVQVFIPNDDGSYDNVTLSAPDGVPGAMFGAHVSVNDAGLVVVGTPGDDDLGSQSGSVYVYQPDVSGDYGVPVKLTLPQGVTYDQFGSSITVNAAGLIVVGAKGADSADGDAGAVYIYAPTPEGAYAAPITLTASDASAQDGFGNAIAMNEAGVIVVGASNDDAVAYGAGSVYVYVPDGQGGYTQTKLVAPDGVATDAFGSHVAISSDGTVLVGAPGDDDQGYNSGSVYVFKPDALGNYTHPANELALWETTDTSPITQSLQLIFTDVDVSDDAHTASITDVSTTGVTSGLSSLSDDDLKALLSVTGVTSSASSVEGSIDLTFSAASTVFDYLAAGEQVELAFTVTLDDGNGGIASRPVTVTIVGTNDAPVVSDIAASTSEDDSVLIGPAYIDPDASDTATITFDASGTTGEVSLIDGKFQYDPNGQ</sequence>
<organism evidence="5 6">
    <name type="scientific">Pseudovibrio ascidiaceicola</name>
    <dbReference type="NCBI Taxonomy" id="285279"/>
    <lineage>
        <taxon>Bacteria</taxon>
        <taxon>Pseudomonadati</taxon>
        <taxon>Pseudomonadota</taxon>
        <taxon>Alphaproteobacteria</taxon>
        <taxon>Hyphomicrobiales</taxon>
        <taxon>Stappiaceae</taxon>
        <taxon>Pseudovibrio</taxon>
    </lineage>
</organism>
<dbReference type="SUPFAM" id="SSF69318">
    <property type="entry name" value="Integrin alpha N-terminal domain"/>
    <property type="match status" value="1"/>
</dbReference>
<gene>
    <name evidence="5" type="ORF">SAMN04488518_1021</name>
</gene>
<dbReference type="PANTHER" id="PTHR36220">
    <property type="entry name" value="UNNAMED PRODUCT"/>
    <property type="match status" value="1"/>
</dbReference>
<proteinExistence type="predicted"/>
<evidence type="ECO:0000256" key="1">
    <source>
        <dbReference type="ARBA" id="ARBA00022729"/>
    </source>
</evidence>
<dbReference type="EMBL" id="FOSK01000002">
    <property type="protein sequence ID" value="SFK07761.1"/>
    <property type="molecule type" value="Genomic_DNA"/>
</dbReference>
<dbReference type="Proteomes" id="UP000199598">
    <property type="component" value="Unassembled WGS sequence"/>
</dbReference>
<evidence type="ECO:0000313" key="5">
    <source>
        <dbReference type="EMBL" id="SFK07761.1"/>
    </source>
</evidence>
<comment type="caution">
    <text evidence="5">The sequence shown here is derived from an EMBL/GenBank/DDBJ whole genome shotgun (WGS) entry which is preliminary data.</text>
</comment>
<feature type="domain" description="RapA2 cadherin-like" evidence="4">
    <location>
        <begin position="540"/>
        <end position="603"/>
    </location>
</feature>
<dbReference type="InterPro" id="IPR040853">
    <property type="entry name" value="RapA2_cadherin-like"/>
</dbReference>
<keyword evidence="2" id="KW-0677">Repeat</keyword>
<name>A0A1I3WMS4_9HYPH</name>
<dbReference type="InterPro" id="IPR010221">
    <property type="entry name" value="VCBS_dom"/>
</dbReference>
<dbReference type="InterPro" id="IPR028994">
    <property type="entry name" value="Integrin_alpha_N"/>
</dbReference>
<dbReference type="InterPro" id="IPR013519">
    <property type="entry name" value="Int_alpha_beta-p"/>
</dbReference>
<protein>
    <submittedName>
        <fullName evidence="5">VCBS repeat-containing protein</fullName>
    </submittedName>
</protein>
<dbReference type="Pfam" id="PF14312">
    <property type="entry name" value="FG-GAP_2"/>
    <property type="match status" value="6"/>
</dbReference>
<dbReference type="InterPro" id="IPR013517">
    <property type="entry name" value="FG-GAP"/>
</dbReference>
<dbReference type="Pfam" id="PF17803">
    <property type="entry name" value="Cadherin_4"/>
    <property type="match status" value="1"/>
</dbReference>